<dbReference type="EMBL" id="FMWO01000097">
    <property type="protein sequence ID" value="SCZ86957.1"/>
    <property type="molecule type" value="Genomic_DNA"/>
</dbReference>
<dbReference type="OrthoDB" id="8560726at2"/>
<keyword evidence="2" id="KW-1185">Reference proteome</keyword>
<dbReference type="RefSeq" id="WP_090288280.1">
    <property type="nucleotide sequence ID" value="NZ_FMWO01000097.1"/>
</dbReference>
<sequence length="167" mass="18617">MIRNPIDIATYTSPELSTLIEKVVNDPDIEDIPTLSGVREFLRSLLPESFAESEKLHHFDVDESLLDELNTLIEEFGEDAPAHDFVRAYANEALSRAIEIVAGDENWKNHSPTLQAIRDAISSGLGASMVGEGILDEDEDETLLMEVDSLIEHYGPDALAENFVRYE</sequence>
<dbReference type="Proteomes" id="UP000198729">
    <property type="component" value="Unassembled WGS sequence"/>
</dbReference>
<name>A0A1G5SIY9_9PROT</name>
<organism evidence="1 2">
    <name type="scientific">Nitrosomonas mobilis</name>
    <dbReference type="NCBI Taxonomy" id="51642"/>
    <lineage>
        <taxon>Bacteria</taxon>
        <taxon>Pseudomonadati</taxon>
        <taxon>Pseudomonadota</taxon>
        <taxon>Betaproteobacteria</taxon>
        <taxon>Nitrosomonadales</taxon>
        <taxon>Nitrosomonadaceae</taxon>
        <taxon>Nitrosomonas</taxon>
    </lineage>
</organism>
<reference evidence="1 2" key="1">
    <citation type="submission" date="2016-10" db="EMBL/GenBank/DDBJ databases">
        <authorList>
            <person name="de Groot N.N."/>
        </authorList>
    </citation>
    <scope>NUCLEOTIDE SEQUENCE [LARGE SCALE GENOMIC DNA]</scope>
    <source>
        <strain evidence="1">1</strain>
    </source>
</reference>
<protein>
    <submittedName>
        <fullName evidence="1">Uncharacterized protein</fullName>
    </submittedName>
</protein>
<evidence type="ECO:0000313" key="1">
    <source>
        <dbReference type="EMBL" id="SCZ86957.1"/>
    </source>
</evidence>
<gene>
    <name evidence="1" type="ORF">NSMM_850005</name>
</gene>
<dbReference type="AlphaFoldDB" id="A0A1G5SIY9"/>
<accession>A0A1G5SIY9</accession>
<evidence type="ECO:0000313" key="2">
    <source>
        <dbReference type="Proteomes" id="UP000198729"/>
    </source>
</evidence>
<proteinExistence type="predicted"/>